<proteinExistence type="predicted"/>
<feature type="transmembrane region" description="Helical" evidence="1">
    <location>
        <begin position="88"/>
        <end position="106"/>
    </location>
</feature>
<evidence type="ECO:0000313" key="2">
    <source>
        <dbReference type="EMBL" id="MFD0704160.1"/>
    </source>
</evidence>
<organism evidence="2 3">
    <name type="scientific">Alloscardovia venturai</name>
    <dbReference type="NCBI Taxonomy" id="1769421"/>
    <lineage>
        <taxon>Bacteria</taxon>
        <taxon>Bacillati</taxon>
        <taxon>Actinomycetota</taxon>
        <taxon>Actinomycetes</taxon>
        <taxon>Bifidobacteriales</taxon>
        <taxon>Bifidobacteriaceae</taxon>
        <taxon>Alloscardovia</taxon>
    </lineage>
</organism>
<accession>A0ABW2Y1N3</accession>
<feature type="transmembrane region" description="Helical" evidence="1">
    <location>
        <begin position="253"/>
        <end position="278"/>
    </location>
</feature>
<reference evidence="3" key="1">
    <citation type="journal article" date="2019" name="Int. J. Syst. Evol. Microbiol.">
        <title>The Global Catalogue of Microorganisms (GCM) 10K type strain sequencing project: providing services to taxonomists for standard genome sequencing and annotation.</title>
        <authorList>
            <consortium name="The Broad Institute Genomics Platform"/>
            <consortium name="The Broad Institute Genome Sequencing Center for Infectious Disease"/>
            <person name="Wu L."/>
            <person name="Ma J."/>
        </authorList>
    </citation>
    <scope>NUCLEOTIDE SEQUENCE [LARGE SCALE GENOMIC DNA]</scope>
    <source>
        <strain evidence="3">CCM 8604</strain>
    </source>
</reference>
<evidence type="ECO:0000256" key="1">
    <source>
        <dbReference type="SAM" id="Phobius"/>
    </source>
</evidence>
<keyword evidence="1" id="KW-1133">Transmembrane helix</keyword>
<gene>
    <name evidence="2" type="ORF">ACFQY8_00100</name>
</gene>
<dbReference type="Proteomes" id="UP001597036">
    <property type="component" value="Unassembled WGS sequence"/>
</dbReference>
<evidence type="ECO:0008006" key="4">
    <source>
        <dbReference type="Google" id="ProtNLM"/>
    </source>
</evidence>
<feature type="transmembrane region" description="Helical" evidence="1">
    <location>
        <begin position="112"/>
        <end position="136"/>
    </location>
</feature>
<feature type="transmembrane region" description="Helical" evidence="1">
    <location>
        <begin position="198"/>
        <end position="218"/>
    </location>
</feature>
<comment type="caution">
    <text evidence="2">The sequence shown here is derived from an EMBL/GenBank/DDBJ whole genome shotgun (WGS) entry which is preliminary data.</text>
</comment>
<keyword evidence="1" id="KW-0812">Transmembrane</keyword>
<evidence type="ECO:0000313" key="3">
    <source>
        <dbReference type="Proteomes" id="UP001597036"/>
    </source>
</evidence>
<name>A0ABW2Y1N3_9BIFI</name>
<feature type="transmembrane region" description="Helical" evidence="1">
    <location>
        <begin position="148"/>
        <end position="178"/>
    </location>
</feature>
<dbReference type="EMBL" id="JBHTHQ010000001">
    <property type="protein sequence ID" value="MFD0704160.1"/>
    <property type="molecule type" value="Genomic_DNA"/>
</dbReference>
<keyword evidence="1" id="KW-0472">Membrane</keyword>
<keyword evidence="3" id="KW-1185">Reference proteome</keyword>
<dbReference type="RefSeq" id="WP_377937440.1">
    <property type="nucleotide sequence ID" value="NZ_JBHTHQ010000001.1"/>
</dbReference>
<protein>
    <recommendedName>
        <fullName evidence="4">ABC transporter permease</fullName>
    </recommendedName>
</protein>
<sequence length="279" mass="31617">MTSHKLSSRMKLSIFVLICSLMQVVASIIAPNPNGEIAQGFDWLLYSSMIVNWLSWMAVPVIAWFVAQRVRTIMRRSRTSDARTYGMLAQYAVFLLLLALICESPFDYARTGVWWSLEIQNPLWALVLSIVAVIGWKAAEYYDNAARVTVRVIVLIVALLACIALKTFYGLLVMVLIYTLCPVDFSVKWKKIAWSRQLIVITGAIISGVSALVGVSMVNRVERSHRKNTRNLETGKRVDQTGRVTTHGAYGQWFLWWAYPALLVMCVLIRLAVVTWILR</sequence>
<feature type="transmembrane region" description="Helical" evidence="1">
    <location>
        <begin position="43"/>
        <end position="67"/>
    </location>
</feature>